<evidence type="ECO:0000256" key="1">
    <source>
        <dbReference type="SAM" id="Phobius"/>
    </source>
</evidence>
<sequence length="133" mass="15852">MSPTYLWIILLVLAAFLLLRYVYRYLKEAWQISRQGGMATKYQELLRFVCQAQPGLHVRSTGSRHIAYREERPTGPVIFTLFQAWGQLTVEWRLQHPTFGPRTYQWKFAEHESQPLMFAKIKADLEWKEYSKL</sequence>
<feature type="transmembrane region" description="Helical" evidence="1">
    <location>
        <begin position="6"/>
        <end position="23"/>
    </location>
</feature>
<proteinExistence type="predicted"/>
<dbReference type="Proteomes" id="UP000240357">
    <property type="component" value="Unassembled WGS sequence"/>
</dbReference>
<dbReference type="RefSeq" id="WP_106932143.1">
    <property type="nucleotide sequence ID" value="NZ_PYFT01000001.1"/>
</dbReference>
<evidence type="ECO:0000313" key="2">
    <source>
        <dbReference type="EMBL" id="PSR55965.1"/>
    </source>
</evidence>
<keyword evidence="1" id="KW-0812">Transmembrane</keyword>
<keyword evidence="1" id="KW-1133">Transmembrane helix</keyword>
<keyword evidence="1" id="KW-0472">Membrane</keyword>
<protein>
    <submittedName>
        <fullName evidence="2">Uncharacterized protein</fullName>
    </submittedName>
</protein>
<keyword evidence="3" id="KW-1185">Reference proteome</keyword>
<comment type="caution">
    <text evidence="2">The sequence shown here is derived from an EMBL/GenBank/DDBJ whole genome shotgun (WGS) entry which is preliminary data.</text>
</comment>
<name>A0A2T2YKH0_9BACT</name>
<gene>
    <name evidence="2" type="ORF">AHMF7605_21900</name>
</gene>
<evidence type="ECO:0000313" key="3">
    <source>
        <dbReference type="Proteomes" id="UP000240357"/>
    </source>
</evidence>
<reference evidence="2 3" key="1">
    <citation type="submission" date="2018-03" db="EMBL/GenBank/DDBJ databases">
        <title>Adhaeribacter sp. HMF7605 Genome sequencing and assembly.</title>
        <authorList>
            <person name="Kang H."/>
            <person name="Kang J."/>
            <person name="Cha I."/>
            <person name="Kim H."/>
            <person name="Joh K."/>
        </authorList>
    </citation>
    <scope>NUCLEOTIDE SEQUENCE [LARGE SCALE GENOMIC DNA]</scope>
    <source>
        <strain evidence="2 3">HMF7605</strain>
    </source>
</reference>
<dbReference type="EMBL" id="PYFT01000001">
    <property type="protein sequence ID" value="PSR55965.1"/>
    <property type="molecule type" value="Genomic_DNA"/>
</dbReference>
<dbReference type="AlphaFoldDB" id="A0A2T2YKH0"/>
<organism evidence="2 3">
    <name type="scientific">Adhaeribacter arboris</name>
    <dbReference type="NCBI Taxonomy" id="2072846"/>
    <lineage>
        <taxon>Bacteria</taxon>
        <taxon>Pseudomonadati</taxon>
        <taxon>Bacteroidota</taxon>
        <taxon>Cytophagia</taxon>
        <taxon>Cytophagales</taxon>
        <taxon>Hymenobacteraceae</taxon>
        <taxon>Adhaeribacter</taxon>
    </lineage>
</organism>
<accession>A0A2T2YKH0</accession>